<keyword evidence="3" id="KW-1185">Reference proteome</keyword>
<accession>A0A4S8LQS2</accession>
<dbReference type="Proteomes" id="UP000297245">
    <property type="component" value="Unassembled WGS sequence"/>
</dbReference>
<proteinExistence type="predicted"/>
<reference evidence="2 3" key="1">
    <citation type="journal article" date="2019" name="Nat. Ecol. Evol.">
        <title>Megaphylogeny resolves global patterns of mushroom evolution.</title>
        <authorList>
            <person name="Varga T."/>
            <person name="Krizsan K."/>
            <person name="Foldi C."/>
            <person name="Dima B."/>
            <person name="Sanchez-Garcia M."/>
            <person name="Sanchez-Ramirez S."/>
            <person name="Szollosi G.J."/>
            <person name="Szarkandi J.G."/>
            <person name="Papp V."/>
            <person name="Albert L."/>
            <person name="Andreopoulos W."/>
            <person name="Angelini C."/>
            <person name="Antonin V."/>
            <person name="Barry K.W."/>
            <person name="Bougher N.L."/>
            <person name="Buchanan P."/>
            <person name="Buyck B."/>
            <person name="Bense V."/>
            <person name="Catcheside P."/>
            <person name="Chovatia M."/>
            <person name="Cooper J."/>
            <person name="Damon W."/>
            <person name="Desjardin D."/>
            <person name="Finy P."/>
            <person name="Geml J."/>
            <person name="Haridas S."/>
            <person name="Hughes K."/>
            <person name="Justo A."/>
            <person name="Karasinski D."/>
            <person name="Kautmanova I."/>
            <person name="Kiss B."/>
            <person name="Kocsube S."/>
            <person name="Kotiranta H."/>
            <person name="LaButti K.M."/>
            <person name="Lechner B.E."/>
            <person name="Liimatainen K."/>
            <person name="Lipzen A."/>
            <person name="Lukacs Z."/>
            <person name="Mihaltcheva S."/>
            <person name="Morgado L.N."/>
            <person name="Niskanen T."/>
            <person name="Noordeloos M.E."/>
            <person name="Ohm R.A."/>
            <person name="Ortiz-Santana B."/>
            <person name="Ovrebo C."/>
            <person name="Racz N."/>
            <person name="Riley R."/>
            <person name="Savchenko A."/>
            <person name="Shiryaev A."/>
            <person name="Soop K."/>
            <person name="Spirin V."/>
            <person name="Szebenyi C."/>
            <person name="Tomsovsky M."/>
            <person name="Tulloss R.E."/>
            <person name="Uehling J."/>
            <person name="Grigoriev I.V."/>
            <person name="Vagvolgyi C."/>
            <person name="Papp T."/>
            <person name="Martin F.M."/>
            <person name="Miettinen O."/>
            <person name="Hibbett D.S."/>
            <person name="Nagy L.G."/>
        </authorList>
    </citation>
    <scope>NUCLEOTIDE SEQUENCE [LARGE SCALE GENOMIC DNA]</scope>
    <source>
        <strain evidence="2 3">CBS 962.96</strain>
    </source>
</reference>
<evidence type="ECO:0000313" key="3">
    <source>
        <dbReference type="Proteomes" id="UP000297245"/>
    </source>
</evidence>
<evidence type="ECO:0000256" key="1">
    <source>
        <dbReference type="SAM" id="MobiDB-lite"/>
    </source>
</evidence>
<feature type="compositionally biased region" description="Polar residues" evidence="1">
    <location>
        <begin position="75"/>
        <end position="89"/>
    </location>
</feature>
<feature type="region of interest" description="Disordered" evidence="1">
    <location>
        <begin position="1"/>
        <end position="132"/>
    </location>
</feature>
<name>A0A4S8LQS2_DENBC</name>
<organism evidence="2 3">
    <name type="scientific">Dendrothele bispora (strain CBS 962.96)</name>
    <dbReference type="NCBI Taxonomy" id="1314807"/>
    <lineage>
        <taxon>Eukaryota</taxon>
        <taxon>Fungi</taxon>
        <taxon>Dikarya</taxon>
        <taxon>Basidiomycota</taxon>
        <taxon>Agaricomycotina</taxon>
        <taxon>Agaricomycetes</taxon>
        <taxon>Agaricomycetidae</taxon>
        <taxon>Agaricales</taxon>
        <taxon>Agaricales incertae sedis</taxon>
        <taxon>Dendrothele</taxon>
    </lineage>
</organism>
<feature type="compositionally biased region" description="Polar residues" evidence="1">
    <location>
        <begin position="46"/>
        <end position="67"/>
    </location>
</feature>
<dbReference type="AlphaFoldDB" id="A0A4S8LQS2"/>
<sequence>MSTPNSKKSMMKRVRGALGLGKKDKSPVPRAGADSPAGNYPITVTGFENTEGQSQNPLGQYDGNSTADLGISSGLDISSKSPHTVSASGDTEREDQHATAQQIKLLPNMSNNNLSGSRIYTAGRDVDRGCQS</sequence>
<dbReference type="EMBL" id="ML179299">
    <property type="protein sequence ID" value="THU91714.1"/>
    <property type="molecule type" value="Genomic_DNA"/>
</dbReference>
<protein>
    <submittedName>
        <fullName evidence="2">Uncharacterized protein</fullName>
    </submittedName>
</protein>
<gene>
    <name evidence="2" type="ORF">K435DRAFT_801051</name>
</gene>
<feature type="compositionally biased region" description="Polar residues" evidence="1">
    <location>
        <begin position="98"/>
        <end position="118"/>
    </location>
</feature>
<evidence type="ECO:0000313" key="2">
    <source>
        <dbReference type="EMBL" id="THU91714.1"/>
    </source>
</evidence>